<dbReference type="EMBL" id="BGZK01001672">
    <property type="protein sequence ID" value="GBP84334.1"/>
    <property type="molecule type" value="Genomic_DNA"/>
</dbReference>
<feature type="compositionally biased region" description="Polar residues" evidence="1">
    <location>
        <begin position="1"/>
        <end position="13"/>
    </location>
</feature>
<evidence type="ECO:0000256" key="1">
    <source>
        <dbReference type="SAM" id="MobiDB-lite"/>
    </source>
</evidence>
<organism evidence="2 3">
    <name type="scientific">Eumeta variegata</name>
    <name type="common">Bagworm moth</name>
    <name type="synonym">Eumeta japonica</name>
    <dbReference type="NCBI Taxonomy" id="151549"/>
    <lineage>
        <taxon>Eukaryota</taxon>
        <taxon>Metazoa</taxon>
        <taxon>Ecdysozoa</taxon>
        <taxon>Arthropoda</taxon>
        <taxon>Hexapoda</taxon>
        <taxon>Insecta</taxon>
        <taxon>Pterygota</taxon>
        <taxon>Neoptera</taxon>
        <taxon>Endopterygota</taxon>
        <taxon>Lepidoptera</taxon>
        <taxon>Glossata</taxon>
        <taxon>Ditrysia</taxon>
        <taxon>Tineoidea</taxon>
        <taxon>Psychidae</taxon>
        <taxon>Oiketicinae</taxon>
        <taxon>Eumeta</taxon>
    </lineage>
</organism>
<accession>A0A4C1ZB17</accession>
<feature type="region of interest" description="Disordered" evidence="1">
    <location>
        <begin position="1"/>
        <end position="21"/>
    </location>
</feature>
<protein>
    <submittedName>
        <fullName evidence="2">Uncharacterized protein</fullName>
    </submittedName>
</protein>
<evidence type="ECO:0000313" key="3">
    <source>
        <dbReference type="Proteomes" id="UP000299102"/>
    </source>
</evidence>
<reference evidence="2 3" key="1">
    <citation type="journal article" date="2019" name="Commun. Biol.">
        <title>The bagworm genome reveals a unique fibroin gene that provides high tensile strength.</title>
        <authorList>
            <person name="Kono N."/>
            <person name="Nakamura H."/>
            <person name="Ohtoshi R."/>
            <person name="Tomita M."/>
            <person name="Numata K."/>
            <person name="Arakawa K."/>
        </authorList>
    </citation>
    <scope>NUCLEOTIDE SEQUENCE [LARGE SCALE GENOMIC DNA]</scope>
</reference>
<gene>
    <name evidence="2" type="ORF">EVAR_61551_1</name>
</gene>
<proteinExistence type="predicted"/>
<comment type="caution">
    <text evidence="2">The sequence shown here is derived from an EMBL/GenBank/DDBJ whole genome shotgun (WGS) entry which is preliminary data.</text>
</comment>
<name>A0A4C1ZB17_EUMVA</name>
<evidence type="ECO:0000313" key="2">
    <source>
        <dbReference type="EMBL" id="GBP84334.1"/>
    </source>
</evidence>
<keyword evidence="3" id="KW-1185">Reference proteome</keyword>
<sequence length="145" mass="16009">MSESATAPSTNETCGREQQVGAQPRAAAARLVRRGDRLVARLAGWPLAVKLSRDYCATLRHYRNYVSNQPHPSYFDSLLTLIHRDVLRPTQGLSACSIYGVTGGAKRIPPYCSEHKMRGREEDAGRRHTDSPADTSEVLCLRAGE</sequence>
<dbReference type="Proteomes" id="UP000299102">
    <property type="component" value="Unassembled WGS sequence"/>
</dbReference>
<dbReference type="AlphaFoldDB" id="A0A4C1ZB17"/>